<dbReference type="SMART" id="SM00346">
    <property type="entry name" value="HTH_ICLR"/>
    <property type="match status" value="2"/>
</dbReference>
<dbReference type="SUPFAM" id="SSF46785">
    <property type="entry name" value="Winged helix' DNA-binding domain"/>
    <property type="match status" value="2"/>
</dbReference>
<evidence type="ECO:0000256" key="4">
    <source>
        <dbReference type="SAM" id="MobiDB-lite"/>
    </source>
</evidence>
<evidence type="ECO:0000313" key="8">
    <source>
        <dbReference type="Proteomes" id="UP001500635"/>
    </source>
</evidence>
<dbReference type="InterPro" id="IPR005471">
    <property type="entry name" value="Tscrpt_reg_IclR_N"/>
</dbReference>
<dbReference type="PANTHER" id="PTHR30136:SF24">
    <property type="entry name" value="HTH-TYPE TRANSCRIPTIONAL REPRESSOR ALLR"/>
    <property type="match status" value="1"/>
</dbReference>
<evidence type="ECO:0000256" key="2">
    <source>
        <dbReference type="ARBA" id="ARBA00023125"/>
    </source>
</evidence>
<keyword evidence="8" id="KW-1185">Reference proteome</keyword>
<dbReference type="InterPro" id="IPR014757">
    <property type="entry name" value="Tscrpt_reg_IclR_C"/>
</dbReference>
<evidence type="ECO:0000256" key="1">
    <source>
        <dbReference type="ARBA" id="ARBA00023015"/>
    </source>
</evidence>
<dbReference type="Gene3D" id="1.10.10.10">
    <property type="entry name" value="Winged helix-like DNA-binding domain superfamily/Winged helix DNA-binding domain"/>
    <property type="match status" value="2"/>
</dbReference>
<comment type="caution">
    <text evidence="7">The sequence shown here is derived from an EMBL/GenBank/DDBJ whole genome shotgun (WGS) entry which is preliminary data.</text>
</comment>
<dbReference type="EMBL" id="BAABFR010000057">
    <property type="protein sequence ID" value="GAA4397643.1"/>
    <property type="molecule type" value="Genomic_DNA"/>
</dbReference>
<dbReference type="RefSeq" id="WP_344997984.1">
    <property type="nucleotide sequence ID" value="NZ_BAABFR010000057.1"/>
</dbReference>
<reference evidence="8" key="1">
    <citation type="journal article" date="2019" name="Int. J. Syst. Evol. Microbiol.">
        <title>The Global Catalogue of Microorganisms (GCM) 10K type strain sequencing project: providing services to taxonomists for standard genome sequencing and annotation.</title>
        <authorList>
            <consortium name="The Broad Institute Genomics Platform"/>
            <consortium name="The Broad Institute Genome Sequencing Center for Infectious Disease"/>
            <person name="Wu L."/>
            <person name="Ma J."/>
        </authorList>
    </citation>
    <scope>NUCLEOTIDE SEQUENCE [LARGE SCALE GENOMIC DNA]</scope>
    <source>
        <strain evidence="8">JCM 17688</strain>
    </source>
</reference>
<name>A0ABP8JXI5_9ACTN</name>
<keyword evidence="2" id="KW-0238">DNA-binding</keyword>
<dbReference type="Pfam" id="PF01614">
    <property type="entry name" value="IclR_C"/>
    <property type="match status" value="1"/>
</dbReference>
<dbReference type="SUPFAM" id="SSF55781">
    <property type="entry name" value="GAF domain-like"/>
    <property type="match status" value="2"/>
</dbReference>
<keyword evidence="3" id="KW-0804">Transcription</keyword>
<evidence type="ECO:0000256" key="3">
    <source>
        <dbReference type="ARBA" id="ARBA00023163"/>
    </source>
</evidence>
<feature type="region of interest" description="Disordered" evidence="4">
    <location>
        <begin position="206"/>
        <end position="231"/>
    </location>
</feature>
<dbReference type="InterPro" id="IPR036390">
    <property type="entry name" value="WH_DNA-bd_sf"/>
</dbReference>
<accession>A0ABP8JXI5</accession>
<dbReference type="InterPro" id="IPR029016">
    <property type="entry name" value="GAF-like_dom_sf"/>
</dbReference>
<sequence length="507" mass="53753">MSSIQLLTKAGQVVDELARSGPSTPAELAKAVAEPRPTVYRIGSALEELELVRAAGAGRLELAVGLLRWGDAAIEAFVDRREMHAQLHWVREHVGMTAYFCVPGEGGLLCLGQVAGAVVDMLDLGPGRILPPDAGAAAHALTLPTGREWSVDDGEVTQGIASVAVPVRRDDGDVVGVIAVAGLRASVLPQAESAAQSLTVAARALGESMSRPRSTGQAAARRPEPAARTSAPAPALILKAGALMNALAEERIATSARLTELTDEPVSSVYRMLATLTEIGWVEQISPRGAYRVGGRLLTLAADATRRLDIRRAAQPILERIHAATGETTFLCVRHGTRAVCIERIDGVRVNSRVLRLGRSLPLHIGAAPRALLAFEDREHWEEYASMVAGSEDLLRDVGSRSELYTQLEEIRAAGLVISDNNVTPGIAAIGAPIFDHYGRVAASLSVSGLRDGVLGESEDGGPTVRELVRQGARDLSSYLGWDEPQNSAAGAGALHRHHEPDDILTR</sequence>
<dbReference type="PROSITE" id="PS51077">
    <property type="entry name" value="HTH_ICLR"/>
    <property type="match status" value="1"/>
</dbReference>
<dbReference type="PROSITE" id="PS51078">
    <property type="entry name" value="ICLR_ED"/>
    <property type="match status" value="1"/>
</dbReference>
<keyword evidence="1" id="KW-0805">Transcription regulation</keyword>
<dbReference type="PANTHER" id="PTHR30136">
    <property type="entry name" value="HELIX-TURN-HELIX TRANSCRIPTIONAL REGULATOR, ICLR FAMILY"/>
    <property type="match status" value="1"/>
</dbReference>
<feature type="domain" description="HTH iclR-type" evidence="5">
    <location>
        <begin position="234"/>
        <end position="295"/>
    </location>
</feature>
<dbReference type="Pfam" id="PF09339">
    <property type="entry name" value="HTH_IclR"/>
    <property type="match status" value="2"/>
</dbReference>
<protein>
    <submittedName>
        <fullName evidence="7">IclR family transcriptional regulator C-terminal domain-containing protein</fullName>
    </submittedName>
</protein>
<organism evidence="7 8">
    <name type="scientific">Tsukamurella soli</name>
    <dbReference type="NCBI Taxonomy" id="644556"/>
    <lineage>
        <taxon>Bacteria</taxon>
        <taxon>Bacillati</taxon>
        <taxon>Actinomycetota</taxon>
        <taxon>Actinomycetes</taxon>
        <taxon>Mycobacteriales</taxon>
        <taxon>Tsukamurellaceae</taxon>
        <taxon>Tsukamurella</taxon>
    </lineage>
</organism>
<evidence type="ECO:0000313" key="7">
    <source>
        <dbReference type="EMBL" id="GAA4397643.1"/>
    </source>
</evidence>
<feature type="region of interest" description="Disordered" evidence="4">
    <location>
        <begin position="480"/>
        <end position="507"/>
    </location>
</feature>
<gene>
    <name evidence="7" type="ORF">GCM10023147_33150</name>
</gene>
<evidence type="ECO:0000259" key="5">
    <source>
        <dbReference type="PROSITE" id="PS51077"/>
    </source>
</evidence>
<feature type="domain" description="IclR-ED" evidence="6">
    <location>
        <begin position="296"/>
        <end position="482"/>
    </location>
</feature>
<proteinExistence type="predicted"/>
<dbReference type="InterPro" id="IPR036388">
    <property type="entry name" value="WH-like_DNA-bd_sf"/>
</dbReference>
<dbReference type="InterPro" id="IPR050707">
    <property type="entry name" value="HTH_MetabolicPath_Reg"/>
</dbReference>
<dbReference type="Gene3D" id="3.30.450.40">
    <property type="match status" value="2"/>
</dbReference>
<dbReference type="Proteomes" id="UP001500635">
    <property type="component" value="Unassembled WGS sequence"/>
</dbReference>
<evidence type="ECO:0000259" key="6">
    <source>
        <dbReference type="PROSITE" id="PS51078"/>
    </source>
</evidence>